<name>A0A517SGG2_9PLAN</name>
<keyword evidence="4" id="KW-1185">Reference proteome</keyword>
<dbReference type="InParanoid" id="A0A517SGG2"/>
<dbReference type="SUPFAM" id="SSF159133">
    <property type="entry name" value="EutN/CcmL-like"/>
    <property type="match status" value="1"/>
</dbReference>
<dbReference type="KEGG" id="ccos:Pan44_32670"/>
<dbReference type="PANTHER" id="PTHR36539:SF2">
    <property type="entry name" value="ETHANOLAMINE UTILIZATION PROTEIN"/>
    <property type="match status" value="1"/>
</dbReference>
<accession>A0A517SGG2</accession>
<dbReference type="InterPro" id="IPR004992">
    <property type="entry name" value="EutN_CcmL"/>
</dbReference>
<protein>
    <submittedName>
        <fullName evidence="3">Ethanolamine utilization protein EutN</fullName>
    </submittedName>
</protein>
<gene>
    <name evidence="3" type="primary">eutN_2</name>
    <name evidence="3" type="ORF">Pan44_32670</name>
</gene>
<evidence type="ECO:0000313" key="3">
    <source>
        <dbReference type="EMBL" id="QDT55225.1"/>
    </source>
</evidence>
<dbReference type="AlphaFoldDB" id="A0A517SGG2"/>
<dbReference type="PANTHER" id="PTHR36539">
    <property type="entry name" value="ETHANOLAMINE UTILIZATION PROTEIN EUTN"/>
    <property type="match status" value="1"/>
</dbReference>
<dbReference type="OrthoDB" id="278421at2"/>
<proteinExistence type="predicted"/>
<organism evidence="3 4">
    <name type="scientific">Caulifigura coniformis</name>
    <dbReference type="NCBI Taxonomy" id="2527983"/>
    <lineage>
        <taxon>Bacteria</taxon>
        <taxon>Pseudomonadati</taxon>
        <taxon>Planctomycetota</taxon>
        <taxon>Planctomycetia</taxon>
        <taxon>Planctomycetales</taxon>
        <taxon>Planctomycetaceae</taxon>
        <taxon>Caulifigura</taxon>
    </lineage>
</organism>
<dbReference type="Gene3D" id="2.40.50.220">
    <property type="entry name" value="EutN/Ccml"/>
    <property type="match status" value="1"/>
</dbReference>
<dbReference type="GO" id="GO:0031469">
    <property type="term" value="C:bacterial microcompartment"/>
    <property type="evidence" value="ECO:0007669"/>
    <property type="project" value="UniProtKB-SubCell"/>
</dbReference>
<dbReference type="InterPro" id="IPR036677">
    <property type="entry name" value="EutN_CcmL_sf"/>
</dbReference>
<sequence>MQLARVVGRATATAKHPSLNGWRLLIVQPLDQEKQPDGDPQIAICELGSSTGDEVMITADGSTIRDMMKVENSPVRFAVLGQIDPQS</sequence>
<evidence type="ECO:0000256" key="1">
    <source>
        <dbReference type="ARBA" id="ARBA00024322"/>
    </source>
</evidence>
<dbReference type="CDD" id="cd01614">
    <property type="entry name" value="EutN_CcmL"/>
    <property type="match status" value="1"/>
</dbReference>
<dbReference type="Pfam" id="PF03319">
    <property type="entry name" value="EutN_CcmL"/>
    <property type="match status" value="1"/>
</dbReference>
<dbReference type="EMBL" id="CP036271">
    <property type="protein sequence ID" value="QDT55225.1"/>
    <property type="molecule type" value="Genomic_DNA"/>
</dbReference>
<comment type="subcellular location">
    <subcellularLocation>
        <location evidence="1">Bacterial microcompartment</location>
    </subcellularLocation>
</comment>
<evidence type="ECO:0000256" key="2">
    <source>
        <dbReference type="ARBA" id="ARBA00024446"/>
    </source>
</evidence>
<dbReference type="Proteomes" id="UP000315700">
    <property type="component" value="Chromosome"/>
</dbReference>
<reference evidence="3 4" key="1">
    <citation type="submission" date="2019-02" db="EMBL/GenBank/DDBJ databases">
        <title>Deep-cultivation of Planctomycetes and their phenomic and genomic characterization uncovers novel biology.</title>
        <authorList>
            <person name="Wiegand S."/>
            <person name="Jogler M."/>
            <person name="Boedeker C."/>
            <person name="Pinto D."/>
            <person name="Vollmers J."/>
            <person name="Rivas-Marin E."/>
            <person name="Kohn T."/>
            <person name="Peeters S.H."/>
            <person name="Heuer A."/>
            <person name="Rast P."/>
            <person name="Oberbeckmann S."/>
            <person name="Bunk B."/>
            <person name="Jeske O."/>
            <person name="Meyerdierks A."/>
            <person name="Storesund J.E."/>
            <person name="Kallscheuer N."/>
            <person name="Luecker S."/>
            <person name="Lage O.M."/>
            <person name="Pohl T."/>
            <person name="Merkel B.J."/>
            <person name="Hornburger P."/>
            <person name="Mueller R.-W."/>
            <person name="Bruemmer F."/>
            <person name="Labrenz M."/>
            <person name="Spormann A.M."/>
            <person name="Op den Camp H."/>
            <person name="Overmann J."/>
            <person name="Amann R."/>
            <person name="Jetten M.S.M."/>
            <person name="Mascher T."/>
            <person name="Medema M.H."/>
            <person name="Devos D.P."/>
            <person name="Kaster A.-K."/>
            <person name="Ovreas L."/>
            <person name="Rohde M."/>
            <person name="Galperin M.Y."/>
            <person name="Jogler C."/>
        </authorList>
    </citation>
    <scope>NUCLEOTIDE SEQUENCE [LARGE SCALE GENOMIC DNA]</scope>
    <source>
        <strain evidence="3 4">Pan44</strain>
    </source>
</reference>
<dbReference type="RefSeq" id="WP_145030998.1">
    <property type="nucleotide sequence ID" value="NZ_CP036271.1"/>
</dbReference>
<evidence type="ECO:0000313" key="4">
    <source>
        <dbReference type="Proteomes" id="UP000315700"/>
    </source>
</evidence>
<dbReference type="PROSITE" id="PS51932">
    <property type="entry name" value="BMV"/>
    <property type="match status" value="1"/>
</dbReference>
<keyword evidence="2" id="KW-1283">Bacterial microcompartment</keyword>